<dbReference type="Pfam" id="PF06974">
    <property type="entry name" value="WS_DGAT_C"/>
    <property type="match status" value="1"/>
</dbReference>
<feature type="compositionally biased region" description="Low complexity" evidence="12">
    <location>
        <begin position="505"/>
        <end position="515"/>
    </location>
</feature>
<evidence type="ECO:0000256" key="11">
    <source>
        <dbReference type="RuleBase" id="RU361241"/>
    </source>
</evidence>
<organism evidence="15 16">
    <name type="scientific">Streptomyces camponoticapitis</name>
    <dbReference type="NCBI Taxonomy" id="1616125"/>
    <lineage>
        <taxon>Bacteria</taxon>
        <taxon>Bacillati</taxon>
        <taxon>Actinomycetota</taxon>
        <taxon>Actinomycetes</taxon>
        <taxon>Kitasatosporales</taxon>
        <taxon>Streptomycetaceae</taxon>
        <taxon>Streptomyces</taxon>
    </lineage>
</organism>
<dbReference type="Gene3D" id="3.30.559.30">
    <property type="entry name" value="Nonribosomal peptide synthetase, condensation domain"/>
    <property type="match status" value="1"/>
</dbReference>
<comment type="pathway">
    <text evidence="1 11">Glycerolipid metabolism; triacylglycerol biosynthesis.</text>
</comment>
<evidence type="ECO:0000256" key="6">
    <source>
        <dbReference type="ARBA" id="ARBA00022679"/>
    </source>
</evidence>
<feature type="compositionally biased region" description="Basic and acidic residues" evidence="12">
    <location>
        <begin position="287"/>
        <end position="296"/>
    </location>
</feature>
<dbReference type="PANTHER" id="PTHR31650:SF1">
    <property type="entry name" value="WAX ESTER SYNTHASE_DIACYLGLYCEROL ACYLTRANSFERASE 4-RELATED"/>
    <property type="match status" value="1"/>
</dbReference>
<evidence type="ECO:0000313" key="16">
    <source>
        <dbReference type="Proteomes" id="UP000660265"/>
    </source>
</evidence>
<name>A0ABQ2EBI3_9ACTN</name>
<dbReference type="EMBL" id="BMMV01000010">
    <property type="protein sequence ID" value="GGK01287.1"/>
    <property type="molecule type" value="Genomic_DNA"/>
</dbReference>
<dbReference type="NCBIfam" id="TIGR02946">
    <property type="entry name" value="acyl_WS_DGAT"/>
    <property type="match status" value="1"/>
</dbReference>
<dbReference type="PANTHER" id="PTHR31650">
    <property type="entry name" value="O-ACYLTRANSFERASE (WSD1-LIKE) FAMILY PROTEIN"/>
    <property type="match status" value="1"/>
</dbReference>
<dbReference type="SUPFAM" id="SSF52777">
    <property type="entry name" value="CoA-dependent acyltransferases"/>
    <property type="match status" value="1"/>
</dbReference>
<gene>
    <name evidence="15" type="ORF">GCM10011583_36020</name>
</gene>
<feature type="compositionally biased region" description="Low complexity" evidence="12">
    <location>
        <begin position="566"/>
        <end position="581"/>
    </location>
</feature>
<dbReference type="Pfam" id="PF03007">
    <property type="entry name" value="WS_DGAT_cat"/>
    <property type="match status" value="1"/>
</dbReference>
<reference evidence="16" key="1">
    <citation type="journal article" date="2019" name="Int. J. Syst. Evol. Microbiol.">
        <title>The Global Catalogue of Microorganisms (GCM) 10K type strain sequencing project: providing services to taxonomists for standard genome sequencing and annotation.</title>
        <authorList>
            <consortium name="The Broad Institute Genomics Platform"/>
            <consortium name="The Broad Institute Genome Sequencing Center for Infectious Disease"/>
            <person name="Wu L."/>
            <person name="Ma J."/>
        </authorList>
    </citation>
    <scope>NUCLEOTIDE SEQUENCE [LARGE SCALE GENOMIC DNA]</scope>
    <source>
        <strain evidence="16">CGMCC 4.7275</strain>
    </source>
</reference>
<evidence type="ECO:0000256" key="3">
    <source>
        <dbReference type="ARBA" id="ARBA00009587"/>
    </source>
</evidence>
<feature type="region of interest" description="Disordered" evidence="12">
    <location>
        <begin position="691"/>
        <end position="717"/>
    </location>
</feature>
<comment type="similarity">
    <text evidence="3 11">Belongs to the long-chain O-acyltransferase family.</text>
</comment>
<evidence type="ECO:0000259" key="13">
    <source>
        <dbReference type="Pfam" id="PF03007"/>
    </source>
</evidence>
<evidence type="ECO:0000256" key="9">
    <source>
        <dbReference type="ARBA" id="ARBA00023315"/>
    </source>
</evidence>
<evidence type="ECO:0000256" key="5">
    <source>
        <dbReference type="ARBA" id="ARBA00022516"/>
    </source>
</evidence>
<dbReference type="InterPro" id="IPR009721">
    <property type="entry name" value="O-acyltransferase_WSD1_C"/>
</dbReference>
<feature type="region of interest" description="Disordered" evidence="12">
    <location>
        <begin position="287"/>
        <end position="321"/>
    </location>
</feature>
<evidence type="ECO:0000313" key="15">
    <source>
        <dbReference type="EMBL" id="GGK01287.1"/>
    </source>
</evidence>
<comment type="caution">
    <text evidence="15">The sequence shown here is derived from an EMBL/GenBank/DDBJ whole genome shotgun (WGS) entry which is preliminary data.</text>
</comment>
<feature type="domain" description="O-acyltransferase WSD1 C-terminal" evidence="14">
    <location>
        <begin position="323"/>
        <end position="468"/>
    </location>
</feature>
<keyword evidence="6 11" id="KW-0808">Transferase</keyword>
<keyword evidence="7 11" id="KW-0319">Glycerol metabolism</keyword>
<evidence type="ECO:0000256" key="4">
    <source>
        <dbReference type="ARBA" id="ARBA00013244"/>
    </source>
</evidence>
<dbReference type="Proteomes" id="UP000660265">
    <property type="component" value="Unassembled WGS sequence"/>
</dbReference>
<feature type="compositionally biased region" description="Low complexity" evidence="12">
    <location>
        <begin position="535"/>
        <end position="545"/>
    </location>
</feature>
<evidence type="ECO:0000256" key="12">
    <source>
        <dbReference type="SAM" id="MobiDB-lite"/>
    </source>
</evidence>
<accession>A0ABQ2EBI3</accession>
<feature type="region of interest" description="Disordered" evidence="12">
    <location>
        <begin position="565"/>
        <end position="592"/>
    </location>
</feature>
<dbReference type="InterPro" id="IPR014292">
    <property type="entry name" value="Acyl_transf_WS/DGAT"/>
</dbReference>
<keyword evidence="9 11" id="KW-0012">Acyltransferase</keyword>
<protein>
    <recommendedName>
        <fullName evidence="4 11">Diacylglycerol O-acyltransferase</fullName>
        <ecNumber evidence="4 11">2.3.1.20</ecNumber>
    </recommendedName>
</protein>
<evidence type="ECO:0000259" key="14">
    <source>
        <dbReference type="Pfam" id="PF06974"/>
    </source>
</evidence>
<dbReference type="EC" id="2.3.1.20" evidence="4 11"/>
<proteinExistence type="inferred from homology"/>
<sequence>MTTELLAPLDLAFWHLESPDHPMHLGALAVFEPVRDHPAAGARTRPGDEALLELLATRAAAVPRLRMRVRDVLLPVGGAAWSVDKEFDVRSHVRHLELPPGDFAEETARLAGELMERPLERGIPPWEMYLLTGGPAPDDTSGGRRPFAVLVKLHHALADGMRAVAIGAGIFDQIADARAAGARRAQPAPPRSWLPGPWQVADMARDRIGELGRALGIGASVVRASRLDLRGTPALTAGSSGTRRLATAVLALEDVRQVRKEHGGTVNDVLLATVAGALRRWMLERGERLPGGESDPRALVPVSGRRPSRARHGSGAGGGSGSGNMLSAYLVGLPVSEPDARARLTAVRRVMDRNKKDGPSRGAGALAVIAGQLHPLAHRLGAPIASNAARILFDVLVTSVPLPRATLSFGGCPLHEIYPMAPLARGQSLAVGLTTYGGQVHVGLVADGKAVPDLDGLAKNMNEELDELLRTTAPGSPAARTEPDLIAEPRSPAPTARVKRPAARRPPAARAAEPDPTTKPARTAGGPAARDEGSAVEPAVGTAPAAPAPAVPAVAAARAARDEGSAEPALAVEPAVEAAPAARDERPSVLESATDVASAEPALAVEPAVEAAPAVPAVVVARAARDEGSAEPASAVEPVVEAAPAASAPTTPAVDVAPAAEGPAQAALAVEPAAPAPATSAVVVAAAARDERVAAPAPSESAAPAPTQLALIAEPTR</sequence>
<comment type="catalytic activity">
    <reaction evidence="10 11">
        <text>an acyl-CoA + a 1,2-diacyl-sn-glycerol = a triacyl-sn-glycerol + CoA</text>
        <dbReference type="Rhea" id="RHEA:10868"/>
        <dbReference type="ChEBI" id="CHEBI:17815"/>
        <dbReference type="ChEBI" id="CHEBI:57287"/>
        <dbReference type="ChEBI" id="CHEBI:58342"/>
        <dbReference type="ChEBI" id="CHEBI:64615"/>
        <dbReference type="EC" id="2.3.1.20"/>
    </reaction>
</comment>
<feature type="domain" description="O-acyltransferase WSD1-like N-terminal" evidence="13">
    <location>
        <begin position="6"/>
        <end position="269"/>
    </location>
</feature>
<dbReference type="InterPro" id="IPR045034">
    <property type="entry name" value="O-acyltransferase_WSD1-like"/>
</dbReference>
<feature type="region of interest" description="Disordered" evidence="12">
    <location>
        <begin position="471"/>
        <end position="548"/>
    </location>
</feature>
<keyword evidence="16" id="KW-1185">Reference proteome</keyword>
<keyword evidence="5 11" id="KW-0444">Lipid biosynthesis</keyword>
<comment type="pathway">
    <text evidence="2">Lipid metabolism.</text>
</comment>
<evidence type="ECO:0000256" key="2">
    <source>
        <dbReference type="ARBA" id="ARBA00005189"/>
    </source>
</evidence>
<keyword evidence="8 11" id="KW-0443">Lipid metabolism</keyword>
<feature type="compositionally biased region" description="Low complexity" evidence="12">
    <location>
        <begin position="694"/>
        <end position="706"/>
    </location>
</feature>
<evidence type="ECO:0000256" key="8">
    <source>
        <dbReference type="ARBA" id="ARBA00023098"/>
    </source>
</evidence>
<evidence type="ECO:0000256" key="1">
    <source>
        <dbReference type="ARBA" id="ARBA00004771"/>
    </source>
</evidence>
<evidence type="ECO:0000256" key="10">
    <source>
        <dbReference type="ARBA" id="ARBA00048109"/>
    </source>
</evidence>
<dbReference type="InterPro" id="IPR004255">
    <property type="entry name" value="O-acyltransferase_WSD1_N"/>
</dbReference>
<evidence type="ECO:0000256" key="7">
    <source>
        <dbReference type="ARBA" id="ARBA00022798"/>
    </source>
</evidence>